<keyword evidence="3" id="KW-1185">Reference proteome</keyword>
<evidence type="ECO:0000256" key="1">
    <source>
        <dbReference type="SAM" id="MobiDB-lite"/>
    </source>
</evidence>
<feature type="compositionally biased region" description="Low complexity" evidence="1">
    <location>
        <begin position="293"/>
        <end position="304"/>
    </location>
</feature>
<organism evidence="2 3">
    <name type="scientific">Mycolicibacillus parakoreensis</name>
    <dbReference type="NCBI Taxonomy" id="1069221"/>
    <lineage>
        <taxon>Bacteria</taxon>
        <taxon>Bacillati</taxon>
        <taxon>Actinomycetota</taxon>
        <taxon>Actinomycetes</taxon>
        <taxon>Mycobacteriales</taxon>
        <taxon>Mycobacteriaceae</taxon>
        <taxon>Mycolicibacillus</taxon>
    </lineage>
</organism>
<evidence type="ECO:0000313" key="2">
    <source>
        <dbReference type="EMBL" id="ULN52961.1"/>
    </source>
</evidence>
<feature type="region of interest" description="Disordered" evidence="1">
    <location>
        <begin position="285"/>
        <end position="351"/>
    </location>
</feature>
<evidence type="ECO:0000313" key="3">
    <source>
        <dbReference type="Proteomes" id="UP001055200"/>
    </source>
</evidence>
<protein>
    <submittedName>
        <fullName evidence="2">PPE family protein</fullName>
    </submittedName>
</protein>
<reference evidence="2" key="1">
    <citation type="submission" date="2022-08" db="EMBL/GenBank/DDBJ databases">
        <title>Complete genome sequence of 14 non-tuberculosis mycobacteria type-strains.</title>
        <authorList>
            <person name="Igarashi Y."/>
            <person name="Osugi A."/>
            <person name="Mitarai S."/>
        </authorList>
    </citation>
    <scope>NUCLEOTIDE SEQUENCE</scope>
    <source>
        <strain evidence="2">DSM 45575</strain>
    </source>
</reference>
<dbReference type="Gene3D" id="1.20.1260.20">
    <property type="entry name" value="PPE superfamily"/>
    <property type="match status" value="1"/>
</dbReference>
<name>A0ABY3U4D9_9MYCO</name>
<dbReference type="RefSeq" id="WP_240171220.1">
    <property type="nucleotide sequence ID" value="NZ_CP092365.1"/>
</dbReference>
<feature type="region of interest" description="Disordered" evidence="1">
    <location>
        <begin position="407"/>
        <end position="558"/>
    </location>
</feature>
<feature type="compositionally biased region" description="Low complexity" evidence="1">
    <location>
        <begin position="449"/>
        <end position="479"/>
    </location>
</feature>
<feature type="compositionally biased region" description="Gly residues" evidence="1">
    <location>
        <begin position="434"/>
        <end position="448"/>
    </location>
</feature>
<dbReference type="Proteomes" id="UP001055200">
    <property type="component" value="Chromosome"/>
</dbReference>
<proteinExistence type="predicted"/>
<gene>
    <name evidence="2" type="ORF">MIU77_00780</name>
</gene>
<accession>A0ABY3U4D9</accession>
<dbReference type="SUPFAM" id="SSF140459">
    <property type="entry name" value="PE/PPE dimer-like"/>
    <property type="match status" value="1"/>
</dbReference>
<sequence length="558" mass="55112">MAMSASGLDVEPEGLDAVAGVIATVGHLLATGLDEDVSPCGGDGVSEAIFGNLNARLRWLVSHFHAGHDQASAAADIVADNARSYRGEDAAAAAAYAGMTPAATAPASAISPGPVRAPDGVPPTQPIPDISGTEGEELARALESGAGPGPALAMAARLTALATQADAASSQLAAAQAQLIASGQSAVHPPLMARLTRALAWSSAVAGHAADLSASFTAAAGAFSATYAAVGPSPAWRTLKDAYREAAAKSRATLGATQPEADALDATLTAWQNTSTDAVSGYQETGYVLGTHPGDLPGPGLAPDSSGTDEPADDADHHQGRNNTDGGKPDFGEGIDDEAGGDLGAAEDTPLGALDEAPAGIEEMLSPLLGSLGSLGQANPLQSVAKIGEQLGQQVGQFGQQAGQLVHQAAQTGQHPPVSPIKANPLANTHLSAGHGGGKGVDPGGGIPAGSHPSSAPPATSASPTPTQNKPTGATPSAGSGAGSGMGMVPMSRGAGGATKSSAVPRYPGEPLDEAPNHGTAGVVGETTKPEPAVDPSAKKAVRERLAKRKLHATDDDH</sequence>
<dbReference type="EMBL" id="CP092365">
    <property type="protein sequence ID" value="ULN52961.1"/>
    <property type="molecule type" value="Genomic_DNA"/>
</dbReference>
<dbReference type="InterPro" id="IPR038332">
    <property type="entry name" value="PPE_sf"/>
</dbReference>